<feature type="region of interest" description="Disordered" evidence="1">
    <location>
        <begin position="1098"/>
        <end position="1145"/>
    </location>
</feature>
<dbReference type="WBParaSite" id="maker-uti_cns_0045349-snap-gene-0.5-mRNA-1">
    <property type="protein sequence ID" value="maker-uti_cns_0045349-snap-gene-0.5-mRNA-1"/>
    <property type="gene ID" value="maker-uti_cns_0045349-snap-gene-0.5"/>
</dbReference>
<dbReference type="PANTHER" id="PTHR46810:SF1">
    <property type="entry name" value="INACTIVE POLYGLYCYLASE TTLL10"/>
    <property type="match status" value="1"/>
</dbReference>
<feature type="compositionally biased region" description="Polar residues" evidence="1">
    <location>
        <begin position="678"/>
        <end position="687"/>
    </location>
</feature>
<accession>A0A1I8IZZ2</accession>
<dbReference type="Proteomes" id="UP000095280">
    <property type="component" value="Unplaced"/>
</dbReference>
<evidence type="ECO:0000313" key="3">
    <source>
        <dbReference type="WBParaSite" id="maker-uti_cns_0045349-snap-gene-0.5-mRNA-1"/>
    </source>
</evidence>
<feature type="compositionally biased region" description="Polar residues" evidence="1">
    <location>
        <begin position="1538"/>
        <end position="1547"/>
    </location>
</feature>
<dbReference type="SUPFAM" id="SSF56059">
    <property type="entry name" value="Glutathione synthetase ATP-binding domain-like"/>
    <property type="match status" value="2"/>
</dbReference>
<feature type="region of interest" description="Disordered" evidence="1">
    <location>
        <begin position="107"/>
        <end position="151"/>
    </location>
</feature>
<feature type="compositionally biased region" description="Basic residues" evidence="1">
    <location>
        <begin position="950"/>
        <end position="967"/>
    </location>
</feature>
<dbReference type="Gene3D" id="3.30.470.20">
    <property type="entry name" value="ATP-grasp fold, B domain"/>
    <property type="match status" value="2"/>
</dbReference>
<feature type="compositionally biased region" description="Basic residues" evidence="1">
    <location>
        <begin position="272"/>
        <end position="291"/>
    </location>
</feature>
<feature type="region of interest" description="Disordered" evidence="1">
    <location>
        <begin position="676"/>
        <end position="847"/>
    </location>
</feature>
<feature type="compositionally biased region" description="Basic and acidic residues" evidence="1">
    <location>
        <begin position="115"/>
        <end position="124"/>
    </location>
</feature>
<dbReference type="PROSITE" id="PS51221">
    <property type="entry name" value="TTL"/>
    <property type="match status" value="2"/>
</dbReference>
<feature type="compositionally biased region" description="Basic and acidic residues" evidence="1">
    <location>
        <begin position="1106"/>
        <end position="1115"/>
    </location>
</feature>
<feature type="compositionally biased region" description="Basic and acidic residues" evidence="1">
    <location>
        <begin position="135"/>
        <end position="149"/>
    </location>
</feature>
<dbReference type="Pfam" id="PF03133">
    <property type="entry name" value="TTL"/>
    <property type="match status" value="2"/>
</dbReference>
<feature type="region of interest" description="Disordered" evidence="1">
    <location>
        <begin position="1536"/>
        <end position="1715"/>
    </location>
</feature>
<feature type="compositionally biased region" description="Polar residues" evidence="1">
    <location>
        <begin position="731"/>
        <end position="785"/>
    </location>
</feature>
<dbReference type="GO" id="GO:0070737">
    <property type="term" value="F:protein-glycine ligase activity, elongating"/>
    <property type="evidence" value="ECO:0007669"/>
    <property type="project" value="TreeGrafter"/>
</dbReference>
<name>A0A1I8IZZ2_9PLAT</name>
<organism evidence="2 3">
    <name type="scientific">Macrostomum lignano</name>
    <dbReference type="NCBI Taxonomy" id="282301"/>
    <lineage>
        <taxon>Eukaryota</taxon>
        <taxon>Metazoa</taxon>
        <taxon>Spiralia</taxon>
        <taxon>Lophotrochozoa</taxon>
        <taxon>Platyhelminthes</taxon>
        <taxon>Rhabditophora</taxon>
        <taxon>Macrostomorpha</taxon>
        <taxon>Macrostomida</taxon>
        <taxon>Macrostomidae</taxon>
        <taxon>Macrostomum</taxon>
    </lineage>
</organism>
<protein>
    <submittedName>
        <fullName evidence="3">Tubulin--tyrosine ligase-like protein 9</fullName>
    </submittedName>
</protein>
<dbReference type="InterPro" id="IPR004344">
    <property type="entry name" value="TTL/TTLL_fam"/>
</dbReference>
<proteinExistence type="predicted"/>
<keyword evidence="2" id="KW-1185">Reference proteome</keyword>
<feature type="region of interest" description="Disordered" evidence="1">
    <location>
        <begin position="257"/>
        <end position="291"/>
    </location>
</feature>
<evidence type="ECO:0000256" key="1">
    <source>
        <dbReference type="SAM" id="MobiDB-lite"/>
    </source>
</evidence>
<sequence>MRNSQVHQFVQRPNSSASSVKLYRILATANRRPSSRLQPFHFPVPSEPQYFDYLEEVTKVFNSQWIWQPSSDCFRTSEKRQQLLHRVYQQEKQPQPHQQCQTGFMSAVPSATKQQARETEEEKNASATAPVGPKKRADGDAKASKKSDPKQSVYLAQGHNGQALILVLAATAAAQSPALTDDQMDMFVRPCVVDNINCPPGNSVAYSDIRENLPMMKLALMMQTGSVPADCEEDCEDNERCNRLCYYAIMKVAVRMDQQQSRGSDGDGRDRRGGRRSRGGKSNNSRRKRWGLRRKVEAAMSRLGWTKTTDKTSDDWKLSWTETKGMVNYGNFREGRQLVNHIPNCELICNKLGLLTSLREFERVSVSMSSRQLSMQMTDFFPETYVLDYPREREAFFEAFKPGEIWINKPTGLNQGKGIFLIRDLAKFREELQQKDEQKPSAGNQAKAGKSMGRIVQRYIMNPLLIHGRKFDVRAYMLIGSTAPYLVLFHHGYLRLSIHKYDTDDSNLCTHLTNQYIQKKDEKYEEVKNDTVWSMAQLNDYLNSLLESENKEAEDGKRAPPPPEKDWVFNGMEKHMKSILLHMFSAVKHKLTARLGYFELYGIDFMIDDNYKLFLIEVNTNPAMHVNCQLLKDLLPPLIDRTIHIALDCFDKSKKGLQLLPLKSLGSFQVLHCGATAPRSQSRSSPSKLPLHGGGSPQAPLIAASSKRQQALHASPTLRRQAASPNVLPTAASTKQKQQGGLSSAQAQRENSVQQNRAGSQRRQPLQAQQAKPELTEQQKTPDGQRQTERTDLISSSPSVLLSYEPAKTPARRESSQVSQSRTEATRAAAPYRGKLKRSVGSGQALSRPLAAQSPALTDDQMDMFVRPCVVDNINCPPGNSVAYSDIRENLPMMKLALMMQTGSVPADCEEDCEDNERCNRLCYYAIMKVAVRMDQQQSRGSDGDGRDRRGGRRSRGGKSNNSRRKRWGLRRKALVEQRITKAWLSILVRRMRNSQVHQFVQRPNSSASSVKLYRILATANRRPSSRLQPFHFPVPSEPQYFDYLEEVTKVFNSQWIWQPSSDCFRTSEKRQQLLHRVYQQEKQPQPHQQCQTGFMSAVPSATKQQARETEEEKNASATAPVGPKKRADGDAKASKKSDPKQSVYLAQGHNGQALVEAAMSRLGWTKTTDKTSDDWKLSWTETKGMVNYGNFREGRQLVNHIPNCELICNKLGLLTSLREFERVSVSMSSRQLSMQMTDFFPETYVLDYPREREAFFEAFKPGEIWINKPTGLNQGKGIFLIRDLAKFREELQQKDEQKPSAGNQAKAGKSMGRIVQRYIMNPLLIHGRKFDVRAYMLIGSTAPYLVLFHHGYLRLSIHKYDTDDSNLCTHLTNQYIQKKDEKYEEVKNDTVWSMAQLNDYLNSLLESENKEAEDGKRAPPPPEKDWVFNGMEKHMKSILLHMFSAVKHKLTARLGYFELYGIDFMIDDNYKLFLIEVNTNPAMHVNCQLLKDLLPPLIDRTIHIALDCFDKSKKGLQLLPLKSLGSFQVLHCGATAPRSQSRSSPSKLPLHGGGSPQAPLIAASSKRQQALHASPTLRRQAASPNVLPTAASTKQKQQGGLSSAQAQRENSVQQNRAGSQRRQPLQAQQAKPELTEQQKTPDGQRQTERTDLISSSPSVLLSYEPAKTPARRESSQVSQSRTEATRAAAPYRGKLKRSVGSGQALSRPLVDRSG</sequence>
<feature type="compositionally biased region" description="Polar residues" evidence="1">
    <location>
        <begin position="1591"/>
        <end position="1645"/>
    </location>
</feature>
<feature type="compositionally biased region" description="Basic and acidic residues" evidence="1">
    <location>
        <begin position="1126"/>
        <end position="1140"/>
    </location>
</feature>
<evidence type="ECO:0000313" key="2">
    <source>
        <dbReference type="Proteomes" id="UP000095280"/>
    </source>
</evidence>
<reference evidence="3" key="1">
    <citation type="submission" date="2016-11" db="UniProtKB">
        <authorList>
            <consortium name="WormBaseParasite"/>
        </authorList>
    </citation>
    <scope>IDENTIFICATION</scope>
</reference>
<dbReference type="InterPro" id="IPR027752">
    <property type="entry name" value="TTLL10"/>
</dbReference>
<dbReference type="PANTHER" id="PTHR46810">
    <property type="entry name" value="INACTIVE POLYGLYCYLASE TTLL10"/>
    <property type="match status" value="1"/>
</dbReference>
<feature type="region of interest" description="Disordered" evidence="1">
    <location>
        <begin position="935"/>
        <end position="967"/>
    </location>
</feature>